<dbReference type="Proteomes" id="UP000229433">
    <property type="component" value="Unassembled WGS sequence"/>
</dbReference>
<dbReference type="PROSITE" id="PS51257">
    <property type="entry name" value="PROKAR_LIPOPROTEIN"/>
    <property type="match status" value="1"/>
</dbReference>
<proteinExistence type="predicted"/>
<dbReference type="RefSeq" id="WP_099645967.1">
    <property type="nucleotide sequence ID" value="NZ_KZ319290.1"/>
</dbReference>
<sequence>MKKFNKYLIILLSLLGIGILSCEDGDNVIDQVVADTTRGAVLRTIDILENEVLFSTGSSSITGGGFAVIIEEQDLEDGALLSEVEVYLGFRDNTVDPGAQDFDIADNVLYETIPASAFTEGEFGLPRYEFAATANEIQTALGLSGSQIFGGDQFLIRFEVVLTDGRRFSFKDNSGTLTGSFFSSPFLYTANIVCSPSTPTAGTWTFTTTDSYGDGWNGGSLSVVLDGGTAIEITNTDPGGPYPTEVTQVYTLEVPTGTSTISIQYNPGDFDEEVTFTVVSANGNTVIDAGPNPATGVELLDYCPDNL</sequence>
<gene>
    <name evidence="1" type="ORF">CJ305_09100</name>
</gene>
<name>A0A2G1VRQ7_9FLAO</name>
<organism evidence="1 2">
    <name type="scientific">Leeuwenhoekiella nanhaiensis</name>
    <dbReference type="NCBI Taxonomy" id="1655491"/>
    <lineage>
        <taxon>Bacteria</taxon>
        <taxon>Pseudomonadati</taxon>
        <taxon>Bacteroidota</taxon>
        <taxon>Flavobacteriia</taxon>
        <taxon>Flavobacteriales</taxon>
        <taxon>Flavobacteriaceae</taxon>
        <taxon>Leeuwenhoekiella</taxon>
    </lineage>
</organism>
<reference evidence="1 2" key="1">
    <citation type="submission" date="2017-08" db="EMBL/GenBank/DDBJ databases">
        <title>The whole genome shortgun sequences of strain Leeuwenhoekiella nanhaiensis G18 from the South China Sea.</title>
        <authorList>
            <person name="Liu Q."/>
        </authorList>
    </citation>
    <scope>NUCLEOTIDE SEQUENCE [LARGE SCALE GENOMIC DNA]</scope>
    <source>
        <strain evidence="1 2">G18</strain>
    </source>
</reference>
<protein>
    <submittedName>
        <fullName evidence="1">Uncharacterized protein</fullName>
    </submittedName>
</protein>
<accession>A0A2G1VRQ7</accession>
<evidence type="ECO:0000313" key="1">
    <source>
        <dbReference type="EMBL" id="PHQ29467.1"/>
    </source>
</evidence>
<comment type="caution">
    <text evidence="1">The sequence shown here is derived from an EMBL/GenBank/DDBJ whole genome shotgun (WGS) entry which is preliminary data.</text>
</comment>
<dbReference type="OrthoDB" id="820612at2"/>
<keyword evidence="2" id="KW-1185">Reference proteome</keyword>
<dbReference type="EMBL" id="NQXA01000004">
    <property type="protein sequence ID" value="PHQ29467.1"/>
    <property type="molecule type" value="Genomic_DNA"/>
</dbReference>
<dbReference type="AlphaFoldDB" id="A0A2G1VRQ7"/>
<evidence type="ECO:0000313" key="2">
    <source>
        <dbReference type="Proteomes" id="UP000229433"/>
    </source>
</evidence>